<evidence type="ECO:0000313" key="2">
    <source>
        <dbReference type="EMBL" id="WGW12374.1"/>
    </source>
</evidence>
<gene>
    <name evidence="2" type="ORF">LWF01_00985</name>
</gene>
<dbReference type="InterPro" id="IPR050765">
    <property type="entry name" value="Riboflavin_Biosynth_HTPR"/>
</dbReference>
<dbReference type="InterPro" id="IPR002734">
    <property type="entry name" value="RibDG_C"/>
</dbReference>
<sequence>MTSTPASTFNGCVFLGLSVDGFIARLDGDLAWLIERGTVAGDAGFTPFMESVDALVMGRGTYDAIADEESWPYLDRPVHVISATLSADADPRVIVHAGFDKAVAALNAAGYRRVYVDGGRTVRSFLNAGLINELTLSRVPVLIGEGITLFGPLPDDVELEHERTEVLAGGMVQTMYRVVTQEKGSNEHPA</sequence>
<dbReference type="PANTHER" id="PTHR38011">
    <property type="entry name" value="DIHYDROFOLATE REDUCTASE FAMILY PROTEIN (AFU_ORTHOLOGUE AFUA_8G06820)"/>
    <property type="match status" value="1"/>
</dbReference>
<dbReference type="Proteomes" id="UP001209083">
    <property type="component" value="Chromosome"/>
</dbReference>
<dbReference type="InterPro" id="IPR024072">
    <property type="entry name" value="DHFR-like_dom_sf"/>
</dbReference>
<proteinExistence type="predicted"/>
<dbReference type="PANTHER" id="PTHR38011:SF11">
    <property type="entry name" value="2,5-DIAMINO-6-RIBOSYLAMINO-4(3H)-PYRIMIDINONE 5'-PHOSPHATE REDUCTASE"/>
    <property type="match status" value="1"/>
</dbReference>
<dbReference type="EMBL" id="CP090958">
    <property type="protein sequence ID" value="WGW12374.1"/>
    <property type="molecule type" value="Genomic_DNA"/>
</dbReference>
<dbReference type="Gene3D" id="3.40.430.10">
    <property type="entry name" value="Dihydrofolate Reductase, subunit A"/>
    <property type="match status" value="1"/>
</dbReference>
<protein>
    <submittedName>
        <fullName evidence="2">Dihydrofolate reductase family protein</fullName>
    </submittedName>
</protein>
<name>A0ABY8QVI3_9MICO</name>
<reference evidence="2 3" key="1">
    <citation type="submission" date="2023-05" db="EMBL/GenBank/DDBJ databases">
        <title>Lithophilousrod everest ZFBP1038 complete genpme.</title>
        <authorList>
            <person name="Tian M."/>
        </authorList>
    </citation>
    <scope>NUCLEOTIDE SEQUENCE [LARGE SCALE GENOMIC DNA]</scope>
    <source>
        <strain evidence="2 3">ZFBP1038</strain>
    </source>
</reference>
<evidence type="ECO:0000259" key="1">
    <source>
        <dbReference type="Pfam" id="PF01872"/>
    </source>
</evidence>
<keyword evidence="3" id="KW-1185">Reference proteome</keyword>
<evidence type="ECO:0000313" key="3">
    <source>
        <dbReference type="Proteomes" id="UP001209083"/>
    </source>
</evidence>
<feature type="domain" description="Bacterial bifunctional deaminase-reductase C-terminal" evidence="1">
    <location>
        <begin position="15"/>
        <end position="172"/>
    </location>
</feature>
<dbReference type="RefSeq" id="WP_349639173.1">
    <property type="nucleotide sequence ID" value="NZ_CP090958.1"/>
</dbReference>
<dbReference type="SUPFAM" id="SSF53597">
    <property type="entry name" value="Dihydrofolate reductase-like"/>
    <property type="match status" value="1"/>
</dbReference>
<accession>A0ABY8QVI3</accession>
<organism evidence="2 3">
    <name type="scientific">Saxibacter everestensis</name>
    <dbReference type="NCBI Taxonomy" id="2909229"/>
    <lineage>
        <taxon>Bacteria</taxon>
        <taxon>Bacillati</taxon>
        <taxon>Actinomycetota</taxon>
        <taxon>Actinomycetes</taxon>
        <taxon>Micrococcales</taxon>
        <taxon>Brevibacteriaceae</taxon>
        <taxon>Saxibacter</taxon>
    </lineage>
</organism>
<dbReference type="Pfam" id="PF01872">
    <property type="entry name" value="RibD_C"/>
    <property type="match status" value="1"/>
</dbReference>